<accession>A0ABU1RVY5</accession>
<dbReference type="Pfam" id="PF00114">
    <property type="entry name" value="Pilin"/>
    <property type="match status" value="1"/>
</dbReference>
<dbReference type="Pfam" id="PF14237">
    <property type="entry name" value="GYF_2"/>
    <property type="match status" value="1"/>
</dbReference>
<feature type="transmembrane region" description="Helical" evidence="2">
    <location>
        <begin position="92"/>
        <end position="118"/>
    </location>
</feature>
<protein>
    <submittedName>
        <fullName evidence="4">Type IV pilus assembly protein PilA</fullName>
    </submittedName>
</protein>
<keyword evidence="2" id="KW-1133">Transmembrane helix</keyword>
<comment type="similarity">
    <text evidence="1">Belongs to the N-Me-Phe pilin family.</text>
</comment>
<dbReference type="EMBL" id="JAVDTT010000002">
    <property type="protein sequence ID" value="MDR6842075.1"/>
    <property type="molecule type" value="Genomic_DNA"/>
</dbReference>
<dbReference type="Gene3D" id="3.30.700.10">
    <property type="entry name" value="Glycoprotein, Type 4 Pilin"/>
    <property type="match status" value="1"/>
</dbReference>
<keyword evidence="2" id="KW-0472">Membrane</keyword>
<proteinExistence type="inferred from homology"/>
<dbReference type="InterPro" id="IPR001082">
    <property type="entry name" value="Pilin"/>
</dbReference>
<dbReference type="Proteomes" id="UP001254759">
    <property type="component" value="Unassembled WGS sequence"/>
</dbReference>
<evidence type="ECO:0000259" key="3">
    <source>
        <dbReference type="Pfam" id="PF14237"/>
    </source>
</evidence>
<evidence type="ECO:0000313" key="4">
    <source>
        <dbReference type="EMBL" id="MDR6842075.1"/>
    </source>
</evidence>
<dbReference type="InterPro" id="IPR035445">
    <property type="entry name" value="GYF-like_dom_sf"/>
</dbReference>
<name>A0ABU1RVY5_9GAMM</name>
<sequence>MSDWYYSAGGDQRQGPLTTDDLVAQFRYGRIGLDTLVWREGQGQWQPLGDFAAELGLAGGNGEPLPPPLPPPRPAFNPQRLSAPPKSGMSGCMIAVIVAAVLAIPVVGILAAIALPAYNDYTLRAKVAMALPVAEPLKPAVVSHLDREQTCPSNEDADFAAPERYASGNVASITFGQFESDLCGMELILTVPGKPALDGKPVWLEYDPSDSSWHCSSEIDDKYLPAQCRG</sequence>
<dbReference type="SUPFAM" id="SSF55277">
    <property type="entry name" value="GYF domain"/>
    <property type="match status" value="1"/>
</dbReference>
<dbReference type="SUPFAM" id="SSF54523">
    <property type="entry name" value="Pili subunits"/>
    <property type="match status" value="1"/>
</dbReference>
<evidence type="ECO:0000256" key="2">
    <source>
        <dbReference type="SAM" id="Phobius"/>
    </source>
</evidence>
<comment type="caution">
    <text evidence="4">The sequence shown here is derived from an EMBL/GenBank/DDBJ whole genome shotgun (WGS) entry which is preliminary data.</text>
</comment>
<organism evidence="4 5">
    <name type="scientific">Pseudoxanthomonas sacheonensis</name>
    <dbReference type="NCBI Taxonomy" id="443615"/>
    <lineage>
        <taxon>Bacteria</taxon>
        <taxon>Pseudomonadati</taxon>
        <taxon>Pseudomonadota</taxon>
        <taxon>Gammaproteobacteria</taxon>
        <taxon>Lysobacterales</taxon>
        <taxon>Lysobacteraceae</taxon>
        <taxon>Pseudoxanthomonas</taxon>
    </lineage>
</organism>
<dbReference type="InterPro" id="IPR045584">
    <property type="entry name" value="Pilin-like"/>
</dbReference>
<keyword evidence="2" id="KW-0812">Transmembrane</keyword>
<reference evidence="4 5" key="1">
    <citation type="submission" date="2023-07" db="EMBL/GenBank/DDBJ databases">
        <title>Sorghum-associated microbial communities from plants grown in Nebraska, USA.</title>
        <authorList>
            <person name="Schachtman D."/>
        </authorList>
    </citation>
    <scope>NUCLEOTIDE SEQUENCE [LARGE SCALE GENOMIC DNA]</scope>
    <source>
        <strain evidence="4 5">BE107</strain>
    </source>
</reference>
<feature type="domain" description="GYF" evidence="3">
    <location>
        <begin position="4"/>
        <end position="52"/>
    </location>
</feature>
<dbReference type="InterPro" id="IPR025640">
    <property type="entry name" value="GYF_2"/>
</dbReference>
<gene>
    <name evidence="4" type="ORF">J2W94_002360</name>
</gene>
<dbReference type="RefSeq" id="WP_310093479.1">
    <property type="nucleotide sequence ID" value="NZ_JAVDTT010000002.1"/>
</dbReference>
<evidence type="ECO:0000256" key="1">
    <source>
        <dbReference type="ARBA" id="ARBA00005233"/>
    </source>
</evidence>
<keyword evidence="5" id="KW-1185">Reference proteome</keyword>
<evidence type="ECO:0000313" key="5">
    <source>
        <dbReference type="Proteomes" id="UP001254759"/>
    </source>
</evidence>